<accession>A0A4Q9VNE2</accession>
<keyword evidence="1" id="KW-0732">Signal</keyword>
<dbReference type="AlphaFoldDB" id="A0A4Q9VNE2"/>
<dbReference type="Proteomes" id="UP000292781">
    <property type="component" value="Unassembled WGS sequence"/>
</dbReference>
<protein>
    <submittedName>
        <fullName evidence="2">Alpha/beta hydrolase</fullName>
    </submittedName>
</protein>
<comment type="caution">
    <text evidence="2">The sequence shown here is derived from an EMBL/GenBank/DDBJ whole genome shotgun (WGS) entry which is preliminary data.</text>
</comment>
<reference evidence="2 3" key="1">
    <citation type="submission" date="2019-02" db="EMBL/GenBank/DDBJ databases">
        <title>Siculibacillus lacustris gen. nov., sp. nov., a new rosette-forming bacterium isolated from a freshwater crater lake (Lake St. Ana, Romania).</title>
        <authorList>
            <person name="Felfoldi T."/>
            <person name="Marton Z."/>
            <person name="Szabo A."/>
            <person name="Mentes A."/>
            <person name="Boka K."/>
            <person name="Marialigeti K."/>
            <person name="Mathe I."/>
            <person name="Koncz M."/>
            <person name="Schumann P."/>
            <person name="Toth E."/>
        </authorList>
    </citation>
    <scope>NUCLEOTIDE SEQUENCE [LARGE SCALE GENOMIC DNA]</scope>
    <source>
        <strain evidence="2 3">SA-279</strain>
    </source>
</reference>
<keyword evidence="2" id="KW-0378">Hydrolase</keyword>
<organism evidence="2 3">
    <name type="scientific">Siculibacillus lacustris</name>
    <dbReference type="NCBI Taxonomy" id="1549641"/>
    <lineage>
        <taxon>Bacteria</taxon>
        <taxon>Pseudomonadati</taxon>
        <taxon>Pseudomonadota</taxon>
        <taxon>Alphaproteobacteria</taxon>
        <taxon>Hyphomicrobiales</taxon>
        <taxon>Ancalomicrobiaceae</taxon>
        <taxon>Siculibacillus</taxon>
    </lineage>
</organism>
<evidence type="ECO:0000313" key="2">
    <source>
        <dbReference type="EMBL" id="TBW36643.1"/>
    </source>
</evidence>
<sequence length="234" mass="23325">MRRAAVCFALLLLPLLATPAPAAGVAVSGTTVGGVGAALLVPPHPKAALVLMTGGDGQLGVGADGSIARGGNQLVRTREAYAARGFAVLVPEGDVDVGAAVAAMSRFGKVTVVATSRGTQRAARGIAAGARPARLVLTSGFLSDASGDGDNAMRILGSPATLPPTLIVHHRHDGCRKTSPEGVAPFLAWAAGRARVTWLDGGSDDGDACQVRAHHGFAGLDGEVVAAVAGFAAK</sequence>
<dbReference type="GO" id="GO:0016787">
    <property type="term" value="F:hydrolase activity"/>
    <property type="evidence" value="ECO:0007669"/>
    <property type="project" value="UniProtKB-KW"/>
</dbReference>
<evidence type="ECO:0000256" key="1">
    <source>
        <dbReference type="SAM" id="SignalP"/>
    </source>
</evidence>
<dbReference type="OrthoDB" id="8155265at2"/>
<name>A0A4Q9VNE2_9HYPH</name>
<keyword evidence="3" id="KW-1185">Reference proteome</keyword>
<dbReference type="EMBL" id="SJFN01000019">
    <property type="protein sequence ID" value="TBW36643.1"/>
    <property type="molecule type" value="Genomic_DNA"/>
</dbReference>
<evidence type="ECO:0000313" key="3">
    <source>
        <dbReference type="Proteomes" id="UP000292781"/>
    </source>
</evidence>
<proteinExistence type="predicted"/>
<dbReference type="RefSeq" id="WP_131310150.1">
    <property type="nucleotide sequence ID" value="NZ_SJFN01000019.1"/>
</dbReference>
<gene>
    <name evidence="2" type="ORF">EYW49_13690</name>
</gene>
<feature type="signal peptide" evidence="1">
    <location>
        <begin position="1"/>
        <end position="22"/>
    </location>
</feature>
<feature type="chain" id="PRO_5020181740" evidence="1">
    <location>
        <begin position="23"/>
        <end position="234"/>
    </location>
</feature>